<dbReference type="Proteomes" id="UP000219689">
    <property type="component" value="Unassembled WGS sequence"/>
</dbReference>
<dbReference type="PROSITE" id="PS50283">
    <property type="entry name" value="NA_SOLUT_SYMP_3"/>
    <property type="match status" value="1"/>
</dbReference>
<reference evidence="15 16" key="1">
    <citation type="submission" date="2017-09" db="EMBL/GenBank/DDBJ databases">
        <title>Genome sequences of Natrinema ejinorence JCM 13890T.</title>
        <authorList>
            <person name="Roh S.W."/>
            <person name="Kim Y.B."/>
            <person name="Kim J.Y."/>
        </authorList>
    </citation>
    <scope>NUCLEOTIDE SEQUENCE [LARGE SCALE GENOMIC DNA]</scope>
    <source>
        <strain evidence="15 16">JCM 13890</strain>
    </source>
</reference>
<feature type="region of interest" description="Disordered" evidence="13">
    <location>
        <begin position="485"/>
        <end position="515"/>
    </location>
</feature>
<proteinExistence type="inferred from homology"/>
<dbReference type="Pfam" id="PF00474">
    <property type="entry name" value="SSF"/>
    <property type="match status" value="1"/>
</dbReference>
<keyword evidence="8" id="KW-0915">Sodium</keyword>
<feature type="transmembrane region" description="Helical" evidence="14">
    <location>
        <begin position="391"/>
        <end position="414"/>
    </location>
</feature>
<evidence type="ECO:0000256" key="8">
    <source>
        <dbReference type="ARBA" id="ARBA00023053"/>
    </source>
</evidence>
<dbReference type="RefSeq" id="WP_097378907.1">
    <property type="nucleotide sequence ID" value="NZ_NXNI01000001.1"/>
</dbReference>
<feature type="transmembrane region" description="Helical" evidence="14">
    <location>
        <begin position="78"/>
        <end position="97"/>
    </location>
</feature>
<evidence type="ECO:0000256" key="5">
    <source>
        <dbReference type="ARBA" id="ARBA00022692"/>
    </source>
</evidence>
<feature type="transmembrane region" description="Helical" evidence="14">
    <location>
        <begin position="317"/>
        <end position="344"/>
    </location>
</feature>
<feature type="transmembrane region" description="Helical" evidence="14">
    <location>
        <begin position="184"/>
        <end position="203"/>
    </location>
</feature>
<evidence type="ECO:0000256" key="12">
    <source>
        <dbReference type="RuleBase" id="RU362091"/>
    </source>
</evidence>
<evidence type="ECO:0000256" key="10">
    <source>
        <dbReference type="ARBA" id="ARBA00023136"/>
    </source>
</evidence>
<dbReference type="Gene3D" id="1.20.1730.10">
    <property type="entry name" value="Sodium/glucose cotransporter"/>
    <property type="match status" value="1"/>
</dbReference>
<evidence type="ECO:0000256" key="6">
    <source>
        <dbReference type="ARBA" id="ARBA00022847"/>
    </source>
</evidence>
<sequence>MTSSGIGYRLLGAWAVAMIGLSYLIFRRQHVDDTREFVTAGGRAQVGLTTASFAVTWMWAGDILGVPEYVGITGVAGIWMYAAPAVLSSLIVVPFALRMRRLFPQGLTYSEYFIERFDKRAHVAVIFVILYTMVLGGVIQLYVGGTVIGGLTGIDPNVVMAILMGTIGIYILLGGLWGSMTTDLVQFVSAIVLTVVFVPLLLFEAGGPSGVYNGMIENLGENAEPFLTASNLDWIEDLFLPYALGLGVWGVVSLSTWQRIFAVRRDKTSRFLTAGGIGVFTTIAMYGVIGLVGLAAFPDVAPGDLSIEALELLPGWATVLFLVIALMVLGSSVDSYLTAIASLTSRDIYYRHLATEASDDQQLRVARIASIGFAIVIFGATVFALDTLGFIQLLLIGGIGATALVGPFALSLFWKGTSSAGFIAGVVGSQLVTGYLLAASYDVVVTAPTLKLWEIMAVGHLVATALAVVISAAAPDEFEFDSIAREPGTGAATDADSAARTDGGPPVGSNGGERE</sequence>
<keyword evidence="11" id="KW-0739">Sodium transport</keyword>
<protein>
    <submittedName>
        <fullName evidence="15">Na+:solute symporter</fullName>
    </submittedName>
</protein>
<feature type="transmembrane region" description="Helical" evidence="14">
    <location>
        <begin position="365"/>
        <end position="385"/>
    </location>
</feature>
<feature type="transmembrane region" description="Helical" evidence="14">
    <location>
        <begin position="239"/>
        <end position="260"/>
    </location>
</feature>
<evidence type="ECO:0000256" key="1">
    <source>
        <dbReference type="ARBA" id="ARBA00004651"/>
    </source>
</evidence>
<dbReference type="InterPro" id="IPR001734">
    <property type="entry name" value="Na/solute_symporter"/>
</dbReference>
<keyword evidence="6" id="KW-0769">Symport</keyword>
<evidence type="ECO:0000256" key="11">
    <source>
        <dbReference type="ARBA" id="ARBA00023201"/>
    </source>
</evidence>
<evidence type="ECO:0000256" key="3">
    <source>
        <dbReference type="ARBA" id="ARBA00022448"/>
    </source>
</evidence>
<evidence type="ECO:0000256" key="4">
    <source>
        <dbReference type="ARBA" id="ARBA00022475"/>
    </source>
</evidence>
<keyword evidence="7 14" id="KW-1133">Transmembrane helix</keyword>
<dbReference type="InterPro" id="IPR038377">
    <property type="entry name" value="Na/Glc_symporter_sf"/>
</dbReference>
<keyword evidence="10 14" id="KW-0472">Membrane</keyword>
<dbReference type="GO" id="GO:0006814">
    <property type="term" value="P:sodium ion transport"/>
    <property type="evidence" value="ECO:0007669"/>
    <property type="project" value="UniProtKB-KW"/>
</dbReference>
<evidence type="ECO:0000313" key="15">
    <source>
        <dbReference type="EMBL" id="PCR89963.1"/>
    </source>
</evidence>
<feature type="compositionally biased region" description="Gly residues" evidence="13">
    <location>
        <begin position="505"/>
        <end position="515"/>
    </location>
</feature>
<dbReference type="PANTHER" id="PTHR48086:SF3">
    <property type="entry name" value="SODIUM_PROLINE SYMPORTER"/>
    <property type="match status" value="1"/>
</dbReference>
<feature type="transmembrane region" description="Helical" evidence="14">
    <location>
        <begin position="158"/>
        <end position="177"/>
    </location>
</feature>
<dbReference type="GO" id="GO:0005886">
    <property type="term" value="C:plasma membrane"/>
    <property type="evidence" value="ECO:0007669"/>
    <property type="project" value="UniProtKB-SubCell"/>
</dbReference>
<accession>A0A2A5QT74</accession>
<comment type="caution">
    <text evidence="15">The sequence shown here is derived from an EMBL/GenBank/DDBJ whole genome shotgun (WGS) entry which is preliminary data.</text>
</comment>
<evidence type="ECO:0000313" key="16">
    <source>
        <dbReference type="Proteomes" id="UP000219689"/>
    </source>
</evidence>
<keyword evidence="3" id="KW-0813">Transport</keyword>
<feature type="transmembrane region" description="Helical" evidence="14">
    <location>
        <begin position="46"/>
        <end position="66"/>
    </location>
</feature>
<dbReference type="PANTHER" id="PTHR48086">
    <property type="entry name" value="SODIUM/PROLINE SYMPORTER-RELATED"/>
    <property type="match status" value="1"/>
</dbReference>
<comment type="similarity">
    <text evidence="2 12">Belongs to the sodium:solute symporter (SSF) (TC 2.A.21) family.</text>
</comment>
<name>A0A2A5QT74_9EURY</name>
<evidence type="ECO:0000256" key="9">
    <source>
        <dbReference type="ARBA" id="ARBA00023065"/>
    </source>
</evidence>
<gene>
    <name evidence="15" type="ORF">CP557_05075</name>
</gene>
<dbReference type="GO" id="GO:0015293">
    <property type="term" value="F:symporter activity"/>
    <property type="evidence" value="ECO:0007669"/>
    <property type="project" value="UniProtKB-KW"/>
</dbReference>
<keyword evidence="16" id="KW-1185">Reference proteome</keyword>
<keyword evidence="5 14" id="KW-0812">Transmembrane</keyword>
<comment type="subcellular location">
    <subcellularLocation>
        <location evidence="1">Cell membrane</location>
        <topology evidence="1">Multi-pass membrane protein</topology>
    </subcellularLocation>
</comment>
<evidence type="ECO:0000256" key="14">
    <source>
        <dbReference type="SAM" id="Phobius"/>
    </source>
</evidence>
<organism evidence="15 16">
    <name type="scientific">Natrinema ejinorense</name>
    <dbReference type="NCBI Taxonomy" id="373386"/>
    <lineage>
        <taxon>Archaea</taxon>
        <taxon>Methanobacteriati</taxon>
        <taxon>Methanobacteriota</taxon>
        <taxon>Stenosarchaea group</taxon>
        <taxon>Halobacteria</taxon>
        <taxon>Halobacteriales</taxon>
        <taxon>Natrialbaceae</taxon>
        <taxon>Natrinema</taxon>
    </lineage>
</organism>
<dbReference type="AlphaFoldDB" id="A0A2A5QT74"/>
<evidence type="ECO:0000256" key="13">
    <source>
        <dbReference type="SAM" id="MobiDB-lite"/>
    </source>
</evidence>
<feature type="compositionally biased region" description="Low complexity" evidence="13">
    <location>
        <begin position="488"/>
        <end position="504"/>
    </location>
</feature>
<keyword evidence="4" id="KW-1003">Cell membrane</keyword>
<keyword evidence="9" id="KW-0406">Ion transport</keyword>
<evidence type="ECO:0000256" key="2">
    <source>
        <dbReference type="ARBA" id="ARBA00006434"/>
    </source>
</evidence>
<feature type="transmembrane region" description="Helical" evidence="14">
    <location>
        <begin position="123"/>
        <end position="143"/>
    </location>
</feature>
<dbReference type="EMBL" id="NXNI01000001">
    <property type="protein sequence ID" value="PCR89963.1"/>
    <property type="molecule type" value="Genomic_DNA"/>
</dbReference>
<feature type="transmembrane region" description="Helical" evidence="14">
    <location>
        <begin position="6"/>
        <end position="26"/>
    </location>
</feature>
<evidence type="ECO:0000256" key="7">
    <source>
        <dbReference type="ARBA" id="ARBA00022989"/>
    </source>
</evidence>
<feature type="transmembrane region" description="Helical" evidence="14">
    <location>
        <begin position="453"/>
        <end position="474"/>
    </location>
</feature>
<feature type="transmembrane region" description="Helical" evidence="14">
    <location>
        <begin position="272"/>
        <end position="297"/>
    </location>
</feature>
<feature type="transmembrane region" description="Helical" evidence="14">
    <location>
        <begin position="421"/>
        <end position="441"/>
    </location>
</feature>
<dbReference type="InterPro" id="IPR050277">
    <property type="entry name" value="Sodium:Solute_Symporter"/>
</dbReference>